<reference evidence="2 3" key="1">
    <citation type="submission" date="2018-05" db="EMBL/GenBank/DDBJ databases">
        <title>Salinimonas sp. HMF8227 Genome sequencing and assembly.</title>
        <authorList>
            <person name="Kang H."/>
            <person name="Kang J."/>
            <person name="Cha I."/>
            <person name="Kim H."/>
            <person name="Joh K."/>
        </authorList>
    </citation>
    <scope>NUCLEOTIDE SEQUENCE [LARGE SCALE GENOMIC DNA]</scope>
    <source>
        <strain evidence="2 3">HMF8227</strain>
    </source>
</reference>
<dbReference type="AlphaFoldDB" id="A0A2S2E2Z0"/>
<sequence>MKVTDDVRLLMKFVYWIAMAIGFGLVAYLLWMTFVTVYNGLIG</sequence>
<dbReference type="RefSeq" id="WP_275425501.1">
    <property type="nucleotide sequence ID" value="NZ_CP029347.1"/>
</dbReference>
<evidence type="ECO:0000313" key="2">
    <source>
        <dbReference type="EMBL" id="AWL12004.1"/>
    </source>
</evidence>
<organism evidence="2 3">
    <name type="scientific">Saliniradius amylolyticus</name>
    <dbReference type="NCBI Taxonomy" id="2183582"/>
    <lineage>
        <taxon>Bacteria</taxon>
        <taxon>Pseudomonadati</taxon>
        <taxon>Pseudomonadota</taxon>
        <taxon>Gammaproteobacteria</taxon>
        <taxon>Alteromonadales</taxon>
        <taxon>Alteromonadaceae</taxon>
        <taxon>Saliniradius</taxon>
    </lineage>
</organism>
<keyword evidence="1" id="KW-0472">Membrane</keyword>
<keyword evidence="3" id="KW-1185">Reference proteome</keyword>
<accession>A0A2S2E2Z0</accession>
<evidence type="ECO:0000313" key="3">
    <source>
        <dbReference type="Proteomes" id="UP000245728"/>
    </source>
</evidence>
<dbReference type="KEGG" id="salh:HMF8227_01530"/>
<dbReference type="Proteomes" id="UP000245728">
    <property type="component" value="Chromosome"/>
</dbReference>
<gene>
    <name evidence="2" type="ORF">HMF8227_01530</name>
</gene>
<keyword evidence="1" id="KW-1133">Transmembrane helix</keyword>
<dbReference type="EMBL" id="CP029347">
    <property type="protein sequence ID" value="AWL12004.1"/>
    <property type="molecule type" value="Genomic_DNA"/>
</dbReference>
<keyword evidence="1" id="KW-0812">Transmembrane</keyword>
<evidence type="ECO:0000256" key="1">
    <source>
        <dbReference type="SAM" id="Phobius"/>
    </source>
</evidence>
<name>A0A2S2E2Z0_9ALTE</name>
<protein>
    <submittedName>
        <fullName evidence="2">Uncharacterized protein</fullName>
    </submittedName>
</protein>
<proteinExistence type="predicted"/>
<feature type="transmembrane region" description="Helical" evidence="1">
    <location>
        <begin position="13"/>
        <end position="38"/>
    </location>
</feature>